<dbReference type="PROSITE" id="PS00428">
    <property type="entry name" value="FTSW_RODA_SPOVE"/>
    <property type="match status" value="1"/>
</dbReference>
<feature type="transmembrane region" description="Helical" evidence="21">
    <location>
        <begin position="77"/>
        <end position="95"/>
    </location>
</feature>
<feature type="transmembrane region" description="Helical" evidence="21">
    <location>
        <begin position="338"/>
        <end position="357"/>
    </location>
</feature>
<keyword evidence="23" id="KW-1185">Reference proteome</keyword>
<dbReference type="InterPro" id="IPR001182">
    <property type="entry name" value="FtsW/RodA"/>
</dbReference>
<dbReference type="AlphaFoldDB" id="A0A7X6DP03"/>
<name>A0A7X6DP03_9BACT</name>
<evidence type="ECO:0000256" key="8">
    <source>
        <dbReference type="ARBA" id="ARBA00022960"/>
    </source>
</evidence>
<dbReference type="GO" id="GO:0032153">
    <property type="term" value="C:cell division site"/>
    <property type="evidence" value="ECO:0007669"/>
    <property type="project" value="TreeGrafter"/>
</dbReference>
<evidence type="ECO:0000256" key="18">
    <source>
        <dbReference type="ARBA" id="ARBA00041418"/>
    </source>
</evidence>
<feature type="transmembrane region" description="Helical" evidence="21">
    <location>
        <begin position="170"/>
        <end position="187"/>
    </location>
</feature>
<feature type="transmembrane region" description="Helical" evidence="21">
    <location>
        <begin position="252"/>
        <end position="271"/>
    </location>
</feature>
<evidence type="ECO:0000256" key="10">
    <source>
        <dbReference type="ARBA" id="ARBA00022989"/>
    </source>
</evidence>
<keyword evidence="6" id="KW-0808">Transferase</keyword>
<dbReference type="Proteomes" id="UP000534783">
    <property type="component" value="Unassembled WGS sequence"/>
</dbReference>
<evidence type="ECO:0000256" key="9">
    <source>
        <dbReference type="ARBA" id="ARBA00022984"/>
    </source>
</evidence>
<dbReference type="GO" id="GO:0071555">
    <property type="term" value="P:cell wall organization"/>
    <property type="evidence" value="ECO:0007669"/>
    <property type="project" value="UniProtKB-KW"/>
</dbReference>
<keyword evidence="13" id="KW-0961">Cell wall biogenesis/degradation</keyword>
<dbReference type="GO" id="GO:0008360">
    <property type="term" value="P:regulation of cell shape"/>
    <property type="evidence" value="ECO:0007669"/>
    <property type="project" value="UniProtKB-KW"/>
</dbReference>
<evidence type="ECO:0000313" key="22">
    <source>
        <dbReference type="EMBL" id="NKE70398.1"/>
    </source>
</evidence>
<evidence type="ECO:0000256" key="15">
    <source>
        <dbReference type="ARBA" id="ARBA00033270"/>
    </source>
</evidence>
<evidence type="ECO:0000256" key="19">
    <source>
        <dbReference type="ARBA" id="ARBA00044770"/>
    </source>
</evidence>
<dbReference type="GO" id="GO:0005886">
    <property type="term" value="C:plasma membrane"/>
    <property type="evidence" value="ECO:0007669"/>
    <property type="project" value="UniProtKB-SubCell"/>
</dbReference>
<dbReference type="NCBIfam" id="TIGR02614">
    <property type="entry name" value="ftsW"/>
    <property type="match status" value="1"/>
</dbReference>
<dbReference type="InterPro" id="IPR013437">
    <property type="entry name" value="FtsW"/>
</dbReference>
<keyword evidence="8" id="KW-0133">Cell shape</keyword>
<evidence type="ECO:0000256" key="5">
    <source>
        <dbReference type="ARBA" id="ARBA00022676"/>
    </source>
</evidence>
<evidence type="ECO:0000256" key="12">
    <source>
        <dbReference type="ARBA" id="ARBA00023306"/>
    </source>
</evidence>
<keyword evidence="4" id="KW-0132">Cell division</keyword>
<dbReference type="Pfam" id="PF01098">
    <property type="entry name" value="FTSW_RODA_SPOVE"/>
    <property type="match status" value="1"/>
</dbReference>
<feature type="transmembrane region" description="Helical" evidence="21">
    <location>
        <begin position="38"/>
        <end position="57"/>
    </location>
</feature>
<protein>
    <recommendedName>
        <fullName evidence="17">Probable peptidoglycan glycosyltransferase FtsW</fullName>
        <ecNumber evidence="19">2.4.99.28</ecNumber>
    </recommendedName>
    <alternativeName>
        <fullName evidence="18">Cell division protein FtsW</fullName>
    </alternativeName>
    <alternativeName>
        <fullName evidence="15">Cell wall polymerase</fullName>
    </alternativeName>
    <alternativeName>
        <fullName evidence="14">Peptidoglycan polymerase</fullName>
    </alternativeName>
</protein>
<dbReference type="PANTHER" id="PTHR30474">
    <property type="entry name" value="CELL CYCLE PROTEIN"/>
    <property type="match status" value="1"/>
</dbReference>
<dbReference type="PANTHER" id="PTHR30474:SF2">
    <property type="entry name" value="PEPTIDOGLYCAN GLYCOSYLTRANSFERASE FTSW-RELATED"/>
    <property type="match status" value="1"/>
</dbReference>
<evidence type="ECO:0000256" key="13">
    <source>
        <dbReference type="ARBA" id="ARBA00023316"/>
    </source>
</evidence>
<accession>A0A7X6DP03</accession>
<feature type="transmembrane region" description="Helical" evidence="21">
    <location>
        <begin position="363"/>
        <end position="387"/>
    </location>
</feature>
<comment type="similarity">
    <text evidence="16">Belongs to the SEDS family. FtsW subfamily.</text>
</comment>
<dbReference type="EMBL" id="VTOW01000001">
    <property type="protein sequence ID" value="NKE70398.1"/>
    <property type="molecule type" value="Genomic_DNA"/>
</dbReference>
<keyword evidence="3" id="KW-1003">Cell membrane</keyword>
<keyword evidence="11 21" id="KW-0472">Membrane</keyword>
<comment type="pathway">
    <text evidence="2">Cell wall biogenesis; peptidoglycan biosynthesis.</text>
</comment>
<sequence>MSAKKRTGVENHSLFASIPQSERNLKAARRPRAAGDRLLLMIALFLGIVGLVMIYSASGILAGKNYQDSAFFLKRQFLWMGIALFSFLIVSRIPLDRLREWVAPMMILIFALLIAVLLPGIGSEVNGSRRWIRLGPAAFQPSEAAKLFTVIYLSHYVVKKGEKIRDFFEGLAPALVVIGLQIALILVEPDLGMSVIILILAALLLFLGGVSFTHLASLGLLMIPLVLYWILKTPYRLQRVMSYLNPWSDPSASGFQMIQSYLALGSGGIFGNGLGEGRQKLFFLPEPHTDFIFALIGEELGLIGTLSLLLLYVFLLWKGTRIAWSVEDPFHRMLAMGTTLMMTLPALMNMGVVTGLLPTKGLALPFVSYGGSSLLMNWLAMGLLYNVSRSTAPYRARAGARGLAAEGGRA</sequence>
<evidence type="ECO:0000256" key="16">
    <source>
        <dbReference type="ARBA" id="ARBA00038053"/>
    </source>
</evidence>
<organism evidence="22 23">
    <name type="scientific">Candidatus Manganitrophus noduliformans</name>
    <dbReference type="NCBI Taxonomy" id="2606439"/>
    <lineage>
        <taxon>Bacteria</taxon>
        <taxon>Pseudomonadati</taxon>
        <taxon>Nitrospirota</taxon>
        <taxon>Nitrospiria</taxon>
        <taxon>Candidatus Troglogloeales</taxon>
        <taxon>Candidatus Manganitrophaceae</taxon>
        <taxon>Candidatus Manganitrophus</taxon>
    </lineage>
</organism>
<keyword evidence="7 21" id="KW-0812">Transmembrane</keyword>
<keyword evidence="10 21" id="KW-1133">Transmembrane helix</keyword>
<dbReference type="InterPro" id="IPR018365">
    <property type="entry name" value="Cell_cycle_FtsW-rel_CS"/>
</dbReference>
<evidence type="ECO:0000256" key="20">
    <source>
        <dbReference type="ARBA" id="ARBA00049902"/>
    </source>
</evidence>
<comment type="subcellular location">
    <subcellularLocation>
        <location evidence="1">Cell membrane</location>
        <topology evidence="1">Multi-pass membrane protein</topology>
    </subcellularLocation>
</comment>
<evidence type="ECO:0000256" key="11">
    <source>
        <dbReference type="ARBA" id="ARBA00023136"/>
    </source>
</evidence>
<dbReference type="EC" id="2.4.99.28" evidence="19"/>
<dbReference type="GO" id="GO:0009252">
    <property type="term" value="P:peptidoglycan biosynthetic process"/>
    <property type="evidence" value="ECO:0007669"/>
    <property type="project" value="UniProtKB-KW"/>
</dbReference>
<comment type="catalytic activity">
    <reaction evidence="20">
        <text>[GlcNAc-(1-&gt;4)-Mur2Ac(oyl-L-Ala-gamma-D-Glu-L-Lys-D-Ala-D-Ala)](n)-di-trans,octa-cis-undecaprenyl diphosphate + beta-D-GlcNAc-(1-&gt;4)-Mur2Ac(oyl-L-Ala-gamma-D-Glu-L-Lys-D-Ala-D-Ala)-di-trans,octa-cis-undecaprenyl diphosphate = [GlcNAc-(1-&gt;4)-Mur2Ac(oyl-L-Ala-gamma-D-Glu-L-Lys-D-Ala-D-Ala)](n+1)-di-trans,octa-cis-undecaprenyl diphosphate + di-trans,octa-cis-undecaprenyl diphosphate + H(+)</text>
        <dbReference type="Rhea" id="RHEA:23708"/>
        <dbReference type="Rhea" id="RHEA-COMP:9602"/>
        <dbReference type="Rhea" id="RHEA-COMP:9603"/>
        <dbReference type="ChEBI" id="CHEBI:15378"/>
        <dbReference type="ChEBI" id="CHEBI:58405"/>
        <dbReference type="ChEBI" id="CHEBI:60033"/>
        <dbReference type="ChEBI" id="CHEBI:78435"/>
        <dbReference type="EC" id="2.4.99.28"/>
    </reaction>
</comment>
<evidence type="ECO:0000256" key="14">
    <source>
        <dbReference type="ARBA" id="ARBA00032370"/>
    </source>
</evidence>
<evidence type="ECO:0000256" key="21">
    <source>
        <dbReference type="SAM" id="Phobius"/>
    </source>
</evidence>
<feature type="transmembrane region" description="Helical" evidence="21">
    <location>
        <begin position="141"/>
        <end position="158"/>
    </location>
</feature>
<evidence type="ECO:0000256" key="7">
    <source>
        <dbReference type="ARBA" id="ARBA00022692"/>
    </source>
</evidence>
<evidence type="ECO:0000256" key="4">
    <source>
        <dbReference type="ARBA" id="ARBA00022618"/>
    </source>
</evidence>
<feature type="transmembrane region" description="Helical" evidence="21">
    <location>
        <begin position="102"/>
        <end position="121"/>
    </location>
</feature>
<dbReference type="GO" id="GO:0008955">
    <property type="term" value="F:peptidoglycan glycosyltransferase activity"/>
    <property type="evidence" value="ECO:0007669"/>
    <property type="project" value="UniProtKB-EC"/>
</dbReference>
<evidence type="ECO:0000313" key="23">
    <source>
        <dbReference type="Proteomes" id="UP000534783"/>
    </source>
</evidence>
<dbReference type="GO" id="GO:0051301">
    <property type="term" value="P:cell division"/>
    <property type="evidence" value="ECO:0007669"/>
    <property type="project" value="UniProtKB-KW"/>
</dbReference>
<gene>
    <name evidence="22" type="primary">ftsW</name>
    <name evidence="22" type="ORF">MNODULE_06555</name>
</gene>
<evidence type="ECO:0000256" key="1">
    <source>
        <dbReference type="ARBA" id="ARBA00004651"/>
    </source>
</evidence>
<keyword evidence="5" id="KW-0328">Glycosyltransferase</keyword>
<evidence type="ECO:0000256" key="17">
    <source>
        <dbReference type="ARBA" id="ARBA00041185"/>
    </source>
</evidence>
<dbReference type="GO" id="GO:0015648">
    <property type="term" value="F:lipid-linked peptidoglycan transporter activity"/>
    <property type="evidence" value="ECO:0007669"/>
    <property type="project" value="TreeGrafter"/>
</dbReference>
<feature type="transmembrane region" description="Helical" evidence="21">
    <location>
        <begin position="199"/>
        <end position="231"/>
    </location>
</feature>
<proteinExistence type="inferred from homology"/>
<comment type="caution">
    <text evidence="22">The sequence shown here is derived from an EMBL/GenBank/DDBJ whole genome shotgun (WGS) entry which is preliminary data.</text>
</comment>
<dbReference type="RefSeq" id="WP_168058650.1">
    <property type="nucleotide sequence ID" value="NZ_VTOW01000001.1"/>
</dbReference>
<evidence type="ECO:0000256" key="2">
    <source>
        <dbReference type="ARBA" id="ARBA00004752"/>
    </source>
</evidence>
<reference evidence="22 23" key="1">
    <citation type="journal article" date="2020" name="Nature">
        <title>Bacterial chemolithoautotrophy via manganese oxidation.</title>
        <authorList>
            <person name="Yu H."/>
            <person name="Leadbetter J.R."/>
        </authorList>
    </citation>
    <scope>NUCLEOTIDE SEQUENCE [LARGE SCALE GENOMIC DNA]</scope>
    <source>
        <strain evidence="22 23">Mn-1</strain>
    </source>
</reference>
<evidence type="ECO:0000256" key="6">
    <source>
        <dbReference type="ARBA" id="ARBA00022679"/>
    </source>
</evidence>
<keyword evidence="9" id="KW-0573">Peptidoglycan synthesis</keyword>
<evidence type="ECO:0000256" key="3">
    <source>
        <dbReference type="ARBA" id="ARBA00022475"/>
    </source>
</evidence>
<keyword evidence="12" id="KW-0131">Cell cycle</keyword>
<feature type="transmembrane region" description="Helical" evidence="21">
    <location>
        <begin position="291"/>
        <end position="317"/>
    </location>
</feature>